<name>A0A136JGY6_9PEZI</name>
<evidence type="ECO:0000313" key="2">
    <source>
        <dbReference type="EMBL" id="KXJ96417.1"/>
    </source>
</evidence>
<sequence length="841" mass="92749">MSCCAHIGCGIRSPVEDPSSLPARPRARRRSISPAPRYEPRRALSPGLILPPPSQNDAIIPQTAAQLSLFSDDSDDDGDRNGRDERGNSVKIYATNFGALRTRIIRRLSQKAYAKKDPYHRVGNSEEELARRAELKRARRKRIERELHQDGRKGKDKDKQPEEGAITPEEVTAGGPRDNLEFDIWLRADARAGDHGFDKFTGKSQAGVHNQADAVEKAHRRRSSCPDTPISMPCSPHHNVSLRGHISLPQIPPTIAKDSDSLFCSVMAADNIHCLLPNSVPVVVVIPHEESGEASDEKSQSCTTEMKETPEDRRPKVNHDGADHTHSCSQGVPIIVADHADATMRGENPTTLLDSETFHNFFNEDSPLDTWLRTQGIQALSLCSERTSDSAMSDHQATPQSLSSRKSVDSKLHALPLKQRSHNRVKLFPSPINGRPQAERPSHLVLSPDGLEHGALDICNHPVQPPGSSRCGSSNYATRSNSNDSILRPARAEQSKKYFNLIDTDEGGTDTGADQHWAAENDRANESRSSSYQTAFTTIDPTRAADRVPSQRWWEVTSGPASIEQDSASVERRESELLSVATRFGKTGGPSKIAAPTTSKFGEDLVVVKRGKENKSPVLAKIQFMLVLGSQKKKETLKDLRSDRLATERPQKSDQNRRPPAPGFALTCDPLPTMQEPSTLLGDPVNTIKSVAMMDSLNQCTEIDGLDVAPIGDMSDIPQAHDVGLTTKGANFLEESQKPTMRRTSTAKCDKLTQKTQSLYDDCAQQHAQEDSDSATSSRAETLKRSKSNIEHRASRRKARPDKFMTWHGAPARQRILFDSTLEFSAQLEQALVDARLMVLK</sequence>
<feature type="compositionally biased region" description="Basic and acidic residues" evidence="1">
    <location>
        <begin position="781"/>
        <end position="793"/>
    </location>
</feature>
<dbReference type="Proteomes" id="UP000070501">
    <property type="component" value="Unassembled WGS sequence"/>
</dbReference>
<evidence type="ECO:0000313" key="3">
    <source>
        <dbReference type="Proteomes" id="UP000070501"/>
    </source>
</evidence>
<feature type="compositionally biased region" description="Basic and acidic residues" evidence="1">
    <location>
        <begin position="638"/>
        <end position="657"/>
    </location>
</feature>
<feature type="region of interest" description="Disordered" evidence="1">
    <location>
        <begin position="14"/>
        <end position="57"/>
    </location>
</feature>
<proteinExistence type="predicted"/>
<reference evidence="3" key="1">
    <citation type="submission" date="2016-02" db="EMBL/GenBank/DDBJ databases">
        <title>Draft genome sequence of Microdochium bolleyi, a fungal endophyte of beachgrass.</title>
        <authorList>
            <consortium name="DOE Joint Genome Institute"/>
            <person name="David A.S."/>
            <person name="May G."/>
            <person name="Haridas S."/>
            <person name="Lim J."/>
            <person name="Wang M."/>
            <person name="Labutti K."/>
            <person name="Lipzen A."/>
            <person name="Barry K."/>
            <person name="Grigoriev I.V."/>
        </authorList>
    </citation>
    <scope>NUCLEOTIDE SEQUENCE [LARGE SCALE GENOMIC DNA]</scope>
    <source>
        <strain evidence="3">J235TASD1</strain>
    </source>
</reference>
<feature type="compositionally biased region" description="Basic and acidic residues" evidence="1">
    <location>
        <begin position="290"/>
        <end position="326"/>
    </location>
</feature>
<dbReference type="AlphaFoldDB" id="A0A136JGY6"/>
<dbReference type="OrthoDB" id="3437384at2759"/>
<dbReference type="InParanoid" id="A0A136JGY6"/>
<gene>
    <name evidence="2" type="ORF">Micbo1qcDRAFT_170245</name>
</gene>
<feature type="region of interest" description="Disordered" evidence="1">
    <location>
        <begin position="142"/>
        <end position="174"/>
    </location>
</feature>
<feature type="compositionally biased region" description="Basic and acidic residues" evidence="1">
    <location>
        <begin position="143"/>
        <end position="162"/>
    </location>
</feature>
<accession>A0A136JGY6</accession>
<feature type="region of interest" description="Disordered" evidence="1">
    <location>
        <begin position="290"/>
        <end position="328"/>
    </location>
</feature>
<feature type="region of interest" description="Disordered" evidence="1">
    <location>
        <begin position="638"/>
        <end position="663"/>
    </location>
</feature>
<feature type="region of interest" description="Disordered" evidence="1">
    <location>
        <begin position="388"/>
        <end position="408"/>
    </location>
</feature>
<organism evidence="2 3">
    <name type="scientific">Microdochium bolleyi</name>
    <dbReference type="NCBI Taxonomy" id="196109"/>
    <lineage>
        <taxon>Eukaryota</taxon>
        <taxon>Fungi</taxon>
        <taxon>Dikarya</taxon>
        <taxon>Ascomycota</taxon>
        <taxon>Pezizomycotina</taxon>
        <taxon>Sordariomycetes</taxon>
        <taxon>Xylariomycetidae</taxon>
        <taxon>Xylariales</taxon>
        <taxon>Microdochiaceae</taxon>
        <taxon>Microdochium</taxon>
    </lineage>
</organism>
<keyword evidence="3" id="KW-1185">Reference proteome</keyword>
<evidence type="ECO:0000256" key="1">
    <source>
        <dbReference type="SAM" id="MobiDB-lite"/>
    </source>
</evidence>
<feature type="compositionally biased region" description="Polar residues" evidence="1">
    <location>
        <begin position="389"/>
        <end position="405"/>
    </location>
</feature>
<dbReference type="EMBL" id="KQ964245">
    <property type="protein sequence ID" value="KXJ96417.1"/>
    <property type="molecule type" value="Genomic_DNA"/>
</dbReference>
<feature type="region of interest" description="Disordered" evidence="1">
    <location>
        <begin position="765"/>
        <end position="804"/>
    </location>
</feature>
<protein>
    <submittedName>
        <fullName evidence="2">Uncharacterized protein</fullName>
    </submittedName>
</protein>